<organism evidence="1 2">
    <name type="scientific">Aureobasidium melanogenum</name>
    <name type="common">Aureobasidium pullulans var. melanogenum</name>
    <dbReference type="NCBI Taxonomy" id="46634"/>
    <lineage>
        <taxon>Eukaryota</taxon>
        <taxon>Fungi</taxon>
        <taxon>Dikarya</taxon>
        <taxon>Ascomycota</taxon>
        <taxon>Pezizomycotina</taxon>
        <taxon>Dothideomycetes</taxon>
        <taxon>Dothideomycetidae</taxon>
        <taxon>Dothideales</taxon>
        <taxon>Saccotheciaceae</taxon>
        <taxon>Aureobasidium</taxon>
    </lineage>
</organism>
<comment type="caution">
    <text evidence="1">The sequence shown here is derived from an EMBL/GenBank/DDBJ whole genome shotgun (WGS) entry which is preliminary data.</text>
</comment>
<dbReference type="Proteomes" id="UP000767238">
    <property type="component" value="Unassembled WGS sequence"/>
</dbReference>
<sequence>MLGPETASLLFTSMTGVISPRLHINFGEPGGPVTFITLVQWAELFYRGALSEEAFANVDTGLGAAPVNPSHFQIVWDDEPGPEPVFTREQTTVTKVIYELRKEAVRLAKDSGNVSMRYAVFHWLVNDVEPFPREKRIKEMRERVCMMIGRNFNKQTGYHKATRLYM</sequence>
<feature type="non-terminal residue" evidence="1">
    <location>
        <position position="166"/>
    </location>
</feature>
<name>A0A9P8GM78_AURME</name>
<protein>
    <submittedName>
        <fullName evidence="1">Uncharacterized protein</fullName>
    </submittedName>
</protein>
<evidence type="ECO:0000313" key="1">
    <source>
        <dbReference type="EMBL" id="KAH0227995.1"/>
    </source>
</evidence>
<evidence type="ECO:0000313" key="2">
    <source>
        <dbReference type="Proteomes" id="UP000767238"/>
    </source>
</evidence>
<dbReference type="AlphaFoldDB" id="A0A9P8GM78"/>
<dbReference type="OrthoDB" id="10274924at2759"/>
<reference evidence="1" key="1">
    <citation type="journal article" date="2021" name="J Fungi (Basel)">
        <title>Virulence traits and population genomics of the black yeast Aureobasidium melanogenum.</title>
        <authorList>
            <person name="Cernosa A."/>
            <person name="Sun X."/>
            <person name="Gostincar C."/>
            <person name="Fang C."/>
            <person name="Gunde-Cimerman N."/>
            <person name="Song Z."/>
        </authorList>
    </citation>
    <scope>NUCLEOTIDE SEQUENCE</scope>
    <source>
        <strain evidence="1">EXF-8016</strain>
    </source>
</reference>
<gene>
    <name evidence="1" type="ORF">KCV03_g2017</name>
</gene>
<reference evidence="1" key="2">
    <citation type="submission" date="2021-08" db="EMBL/GenBank/DDBJ databases">
        <authorList>
            <person name="Gostincar C."/>
            <person name="Sun X."/>
            <person name="Song Z."/>
            <person name="Gunde-Cimerman N."/>
        </authorList>
    </citation>
    <scope>NUCLEOTIDE SEQUENCE</scope>
    <source>
        <strain evidence="1">EXF-8016</strain>
    </source>
</reference>
<dbReference type="EMBL" id="JAHFYH010000009">
    <property type="protein sequence ID" value="KAH0227995.1"/>
    <property type="molecule type" value="Genomic_DNA"/>
</dbReference>
<proteinExistence type="predicted"/>
<accession>A0A9P8GM78</accession>